<sequence length="178" mass="20094">MASLQRRRQKGLEETSRPYLALDLERFAPANRRRLSAPALRSFLAIADLWGLNEEERRLVLGYPSRSTYHHWAKLAREHHDITLDVDVLMRLSAVFGIHQALGVLHAHEHDAVAWLRNPHDGIVFGGKPPLTLITSGAQDGILLVRRFLDAARGGQYMEPNRIDAGFTPYSQTDIVLT</sequence>
<evidence type="ECO:0000313" key="1">
    <source>
        <dbReference type="EMBL" id="MBK1869048.1"/>
    </source>
</evidence>
<evidence type="ECO:0000313" key="2">
    <source>
        <dbReference type="Proteomes" id="UP000616151"/>
    </source>
</evidence>
<protein>
    <submittedName>
        <fullName evidence="1">DUF2384 domain-containing protein</fullName>
    </submittedName>
</protein>
<dbReference type="EMBL" id="JAENHL010000007">
    <property type="protein sequence ID" value="MBK1869048.1"/>
    <property type="molecule type" value="Genomic_DNA"/>
</dbReference>
<reference evidence="1" key="1">
    <citation type="submission" date="2021-01" db="EMBL/GenBank/DDBJ databases">
        <authorList>
            <person name="Sun Q."/>
        </authorList>
    </citation>
    <scope>NUCLEOTIDE SEQUENCE</scope>
    <source>
        <strain evidence="1">YIM B02566</strain>
    </source>
</reference>
<accession>A0ACC5R9H9</accession>
<proteinExistence type="predicted"/>
<comment type="caution">
    <text evidence="1">The sequence shown here is derived from an EMBL/GenBank/DDBJ whole genome shotgun (WGS) entry which is preliminary data.</text>
</comment>
<dbReference type="Proteomes" id="UP000616151">
    <property type="component" value="Unassembled WGS sequence"/>
</dbReference>
<gene>
    <name evidence="1" type="ORF">JHL16_22000</name>
</gene>
<organism evidence="1 2">
    <name type="scientific">Taklimakanibacter albus</name>
    <dbReference type="NCBI Taxonomy" id="2800327"/>
    <lineage>
        <taxon>Bacteria</taxon>
        <taxon>Pseudomonadati</taxon>
        <taxon>Pseudomonadota</taxon>
        <taxon>Alphaproteobacteria</taxon>
        <taxon>Hyphomicrobiales</taxon>
        <taxon>Aestuariivirgaceae</taxon>
        <taxon>Taklimakanibacter</taxon>
    </lineage>
</organism>
<keyword evidence="2" id="KW-1185">Reference proteome</keyword>
<name>A0ACC5R9H9_9HYPH</name>